<protein>
    <submittedName>
        <fullName evidence="2">Uncharacterized protein</fullName>
    </submittedName>
</protein>
<dbReference type="EMBL" id="LAZR01016960">
    <property type="protein sequence ID" value="KKM02342.1"/>
    <property type="molecule type" value="Genomic_DNA"/>
</dbReference>
<comment type="caution">
    <text evidence="2">The sequence shown here is derived from an EMBL/GenBank/DDBJ whole genome shotgun (WGS) entry which is preliminary data.</text>
</comment>
<proteinExistence type="predicted"/>
<organism evidence="2">
    <name type="scientific">marine sediment metagenome</name>
    <dbReference type="NCBI Taxonomy" id="412755"/>
    <lineage>
        <taxon>unclassified sequences</taxon>
        <taxon>metagenomes</taxon>
        <taxon>ecological metagenomes</taxon>
    </lineage>
</organism>
<evidence type="ECO:0000313" key="2">
    <source>
        <dbReference type="EMBL" id="KKM02342.1"/>
    </source>
</evidence>
<name>A0A0F9HGP0_9ZZZZ</name>
<dbReference type="AlphaFoldDB" id="A0A0F9HGP0"/>
<feature type="region of interest" description="Disordered" evidence="1">
    <location>
        <begin position="302"/>
        <end position="346"/>
    </location>
</feature>
<evidence type="ECO:0000256" key="1">
    <source>
        <dbReference type="SAM" id="MobiDB-lite"/>
    </source>
</evidence>
<accession>A0A0F9HGP0</accession>
<sequence length="346" mass="39355">MGENKTDKLAKVSNEKEKTVALVVDFGMVYIKVRGNEIMKPIKAQLALHEAMGHIYKVKDDYAITSEGYSLLNKVASINIVTPQKVMVDERELPNPCIERNPKTKLIETVNIRKIGIGYSMAGNITVVDKTLLYNLYAYFIESVQSKMKKVEWKNGRKTDKKLHPDCAILGTEDEKPEKEGRWAFFETVSPLGIWVNYEDSAIIDCLNEHTQKQRFGDRIAQTIVERNIMKSHPAIGVSRVQPQKGGERGHQRAFVTVYGYRHEFGPAQIDEILAQAEKASKTIDVKAEVIEQVDEVDEALAMDEIEKEDKAIEPKKKKKLSPAEMEEPPEEYYLKQQEGKKEGEK</sequence>
<reference evidence="2" key="1">
    <citation type="journal article" date="2015" name="Nature">
        <title>Complex archaea that bridge the gap between prokaryotes and eukaryotes.</title>
        <authorList>
            <person name="Spang A."/>
            <person name="Saw J.H."/>
            <person name="Jorgensen S.L."/>
            <person name="Zaremba-Niedzwiedzka K."/>
            <person name="Martijn J."/>
            <person name="Lind A.E."/>
            <person name="van Eijk R."/>
            <person name="Schleper C."/>
            <person name="Guy L."/>
            <person name="Ettema T.J."/>
        </authorList>
    </citation>
    <scope>NUCLEOTIDE SEQUENCE</scope>
</reference>
<gene>
    <name evidence="2" type="ORF">LCGC14_1785350</name>
</gene>